<protein>
    <submittedName>
        <fullName evidence="1">Pimeloyl-ACP methyl ester carboxylesterase</fullName>
    </submittedName>
</protein>
<comment type="caution">
    <text evidence="1">The sequence shown here is derived from an EMBL/GenBank/DDBJ whole genome shotgun (WGS) entry which is preliminary data.</text>
</comment>
<sequence length="82" mass="8930">MLNNEMQLFAGRSIDVPSCFISGKQDWGTYQRAGAFEAMQRSACTKMLGCHLVDGAGHWVQQEQPAAVSRLLLDFLAKAGVA</sequence>
<gene>
    <name evidence="1" type="ORF">ABH992_004432</name>
</gene>
<dbReference type="SUPFAM" id="SSF53474">
    <property type="entry name" value="alpha/beta-Hydrolases"/>
    <property type="match status" value="1"/>
</dbReference>
<keyword evidence="2" id="KW-1185">Reference proteome</keyword>
<organism evidence="1 2">
    <name type="scientific">Bradyrhizobium yuanmingense</name>
    <dbReference type="NCBI Taxonomy" id="108015"/>
    <lineage>
        <taxon>Bacteria</taxon>
        <taxon>Pseudomonadati</taxon>
        <taxon>Pseudomonadota</taxon>
        <taxon>Alphaproteobacteria</taxon>
        <taxon>Hyphomicrobiales</taxon>
        <taxon>Nitrobacteraceae</taxon>
        <taxon>Bradyrhizobium</taxon>
    </lineage>
</organism>
<dbReference type="InterPro" id="IPR000639">
    <property type="entry name" value="Epox_hydrolase-like"/>
</dbReference>
<dbReference type="PRINTS" id="PR00412">
    <property type="entry name" value="EPOXHYDRLASE"/>
</dbReference>
<evidence type="ECO:0000313" key="1">
    <source>
        <dbReference type="EMBL" id="MEY9472033.1"/>
    </source>
</evidence>
<reference evidence="1 2" key="1">
    <citation type="submission" date="2024-07" db="EMBL/GenBank/DDBJ databases">
        <title>Genomic Encyclopedia of Type Strains, Phase V (KMG-V): Genome sequencing to study the core and pangenomes of soil and plant-associated prokaryotes.</title>
        <authorList>
            <person name="Whitman W."/>
        </authorList>
    </citation>
    <scope>NUCLEOTIDE SEQUENCE [LARGE SCALE GENOMIC DNA]</scope>
    <source>
        <strain evidence="1 2">USDA 222</strain>
    </source>
</reference>
<name>A0ABV4GJC4_9BRAD</name>
<dbReference type="Gene3D" id="3.40.50.1820">
    <property type="entry name" value="alpha/beta hydrolase"/>
    <property type="match status" value="1"/>
</dbReference>
<dbReference type="InterPro" id="IPR029058">
    <property type="entry name" value="AB_hydrolase_fold"/>
</dbReference>
<accession>A0ABV4GJC4</accession>
<dbReference type="EMBL" id="JBGBZN010000002">
    <property type="protein sequence ID" value="MEY9472033.1"/>
    <property type="molecule type" value="Genomic_DNA"/>
</dbReference>
<dbReference type="Proteomes" id="UP001565474">
    <property type="component" value="Unassembled WGS sequence"/>
</dbReference>
<proteinExistence type="predicted"/>
<evidence type="ECO:0000313" key="2">
    <source>
        <dbReference type="Proteomes" id="UP001565474"/>
    </source>
</evidence>